<dbReference type="AlphaFoldDB" id="A0AA48KAT7"/>
<name>A0AA48KAT7_9BACT</name>
<dbReference type="Proteomes" id="UP001238179">
    <property type="component" value="Chromosome"/>
</dbReference>
<evidence type="ECO:0008006" key="3">
    <source>
        <dbReference type="Google" id="ProtNLM"/>
    </source>
</evidence>
<sequence>MTANLIDHIIDLEWTMFHSVKASEPAACQEAEGTFRTMRRMSHSVLPPQVLEPMAAQLEAATAQGRNLMTEKYARMANQIPPLSDSPLIAEVVAAEEAWMLALNRRYPLTFPGKGDAFRTYLEADLETYAPATLEAYAACVREALAAGRNLVEERFANLFRRMGYADIEAREAQTRLQAFKCCQ</sequence>
<evidence type="ECO:0000313" key="2">
    <source>
        <dbReference type="Proteomes" id="UP001238179"/>
    </source>
</evidence>
<dbReference type="Pfam" id="PF13526">
    <property type="entry name" value="DUF4125"/>
    <property type="match status" value="1"/>
</dbReference>
<dbReference type="EMBL" id="AP027080">
    <property type="protein sequence ID" value="BDU71828.1"/>
    <property type="molecule type" value="Genomic_DNA"/>
</dbReference>
<accession>A0AA48KAT7</accession>
<keyword evidence="2" id="KW-1185">Reference proteome</keyword>
<proteinExistence type="predicted"/>
<reference evidence="2" key="1">
    <citation type="journal article" date="2023" name="Int. J. Syst. Evol. Microbiol.">
        <title>Mesoterricola silvestris gen. nov., sp. nov., Mesoterricola sediminis sp. nov., Geothrix oryzae sp. nov., Geothrix edaphica sp. nov., Geothrix rubra sp. nov., and Geothrix limicola sp. nov., six novel members of Acidobacteriota isolated from soils.</title>
        <authorList>
            <person name="Itoh H."/>
            <person name="Sugisawa Y."/>
            <person name="Mise K."/>
            <person name="Xu Z."/>
            <person name="Kuniyasu M."/>
            <person name="Ushijima N."/>
            <person name="Kawano K."/>
            <person name="Kobayashi E."/>
            <person name="Shiratori Y."/>
            <person name="Masuda Y."/>
            <person name="Senoo K."/>
        </authorList>
    </citation>
    <scope>NUCLEOTIDE SEQUENCE [LARGE SCALE GENOMIC DNA]</scope>
    <source>
        <strain evidence="2">W79</strain>
    </source>
</reference>
<gene>
    <name evidence="1" type="ORF">METEAL_10020</name>
</gene>
<protein>
    <recommendedName>
        <fullName evidence="3">DUF4125 family protein</fullName>
    </recommendedName>
</protein>
<dbReference type="RefSeq" id="WP_316414729.1">
    <property type="nucleotide sequence ID" value="NZ_AP027080.1"/>
</dbReference>
<dbReference type="KEGG" id="msil:METEAL_10020"/>
<evidence type="ECO:0000313" key="1">
    <source>
        <dbReference type="EMBL" id="BDU71828.1"/>
    </source>
</evidence>
<dbReference type="InterPro" id="IPR025191">
    <property type="entry name" value="DUF4125"/>
</dbReference>
<organism evidence="1 2">
    <name type="scientific">Mesoterricola silvestris</name>
    <dbReference type="NCBI Taxonomy" id="2927979"/>
    <lineage>
        <taxon>Bacteria</taxon>
        <taxon>Pseudomonadati</taxon>
        <taxon>Acidobacteriota</taxon>
        <taxon>Holophagae</taxon>
        <taxon>Holophagales</taxon>
        <taxon>Holophagaceae</taxon>
        <taxon>Mesoterricola</taxon>
    </lineage>
</organism>